<comment type="subcellular location">
    <subcellularLocation>
        <location evidence="1">Membrane</location>
        <topology evidence="1">Multi-pass membrane protein</topology>
    </subcellularLocation>
</comment>
<feature type="transmembrane region" description="Helical" evidence="5">
    <location>
        <begin position="230"/>
        <end position="255"/>
    </location>
</feature>
<keyword evidence="8" id="KW-1185">Reference proteome</keyword>
<dbReference type="Gene3D" id="3.40.1710.10">
    <property type="entry name" value="abc type-2 transporter like domain"/>
    <property type="match status" value="1"/>
</dbReference>
<evidence type="ECO:0000256" key="2">
    <source>
        <dbReference type="ARBA" id="ARBA00022692"/>
    </source>
</evidence>
<proteinExistence type="predicted"/>
<organism evidence="7 8">
    <name type="scientific">Cohnella faecalis</name>
    <dbReference type="NCBI Taxonomy" id="2315694"/>
    <lineage>
        <taxon>Bacteria</taxon>
        <taxon>Bacillati</taxon>
        <taxon>Bacillota</taxon>
        <taxon>Bacilli</taxon>
        <taxon>Bacillales</taxon>
        <taxon>Paenibacillaceae</taxon>
        <taxon>Cohnella</taxon>
    </lineage>
</organism>
<dbReference type="PANTHER" id="PTHR43077:SF5">
    <property type="entry name" value="PHAGE INFECTION PROTEIN"/>
    <property type="match status" value="1"/>
</dbReference>
<evidence type="ECO:0000256" key="5">
    <source>
        <dbReference type="SAM" id="Phobius"/>
    </source>
</evidence>
<evidence type="ECO:0000313" key="7">
    <source>
        <dbReference type="EMBL" id="RIE01173.1"/>
    </source>
</evidence>
<evidence type="ECO:0000256" key="4">
    <source>
        <dbReference type="ARBA" id="ARBA00023136"/>
    </source>
</evidence>
<dbReference type="RefSeq" id="WP_119151437.1">
    <property type="nucleotide sequence ID" value="NZ_JBHSOV010000041.1"/>
</dbReference>
<evidence type="ECO:0000256" key="3">
    <source>
        <dbReference type="ARBA" id="ARBA00022989"/>
    </source>
</evidence>
<dbReference type="OrthoDB" id="2208410at2"/>
<dbReference type="Proteomes" id="UP000266340">
    <property type="component" value="Unassembled WGS sequence"/>
</dbReference>
<keyword evidence="2 5" id="KW-0812">Transmembrane</keyword>
<comment type="caution">
    <text evidence="7">The sequence shown here is derived from an EMBL/GenBank/DDBJ whole genome shotgun (WGS) entry which is preliminary data.</text>
</comment>
<keyword evidence="4 5" id="KW-0472">Membrane</keyword>
<reference evidence="7 8" key="1">
    <citation type="submission" date="2018-09" db="EMBL/GenBank/DDBJ databases">
        <title>Cohnella cavernae sp. nov., isolated from a karst cave.</title>
        <authorList>
            <person name="Zhu H."/>
        </authorList>
    </citation>
    <scope>NUCLEOTIDE SEQUENCE [LARGE SCALE GENOMIC DNA]</scope>
    <source>
        <strain evidence="7 8">K2E09-144</strain>
    </source>
</reference>
<dbReference type="GO" id="GO:0140359">
    <property type="term" value="F:ABC-type transporter activity"/>
    <property type="evidence" value="ECO:0007669"/>
    <property type="project" value="InterPro"/>
</dbReference>
<evidence type="ECO:0000256" key="1">
    <source>
        <dbReference type="ARBA" id="ARBA00004141"/>
    </source>
</evidence>
<dbReference type="InterPro" id="IPR051328">
    <property type="entry name" value="T7SS_ABC-Transporter"/>
</dbReference>
<protein>
    <submittedName>
        <fullName evidence="7">DUF3533 domain-containing protein</fullName>
    </submittedName>
</protein>
<feature type="transmembrane region" description="Helical" evidence="5">
    <location>
        <begin position="9"/>
        <end position="33"/>
    </location>
</feature>
<gene>
    <name evidence="7" type="ORF">D3H35_22490</name>
</gene>
<dbReference type="InterPro" id="IPR013525">
    <property type="entry name" value="ABC2_TM"/>
</dbReference>
<dbReference type="PANTHER" id="PTHR43077">
    <property type="entry name" value="TRANSPORT PERMEASE YVFS-RELATED"/>
    <property type="match status" value="1"/>
</dbReference>
<dbReference type="Pfam" id="PF12698">
    <property type="entry name" value="ABC2_membrane_3"/>
    <property type="match status" value="1"/>
</dbReference>
<dbReference type="AlphaFoldDB" id="A0A398CEN6"/>
<evidence type="ECO:0000313" key="8">
    <source>
        <dbReference type="Proteomes" id="UP000266340"/>
    </source>
</evidence>
<feature type="transmembrane region" description="Helical" evidence="5">
    <location>
        <begin position="349"/>
        <end position="371"/>
    </location>
</feature>
<name>A0A398CEN6_9BACL</name>
<dbReference type="GO" id="GO:0016020">
    <property type="term" value="C:membrane"/>
    <property type="evidence" value="ECO:0007669"/>
    <property type="project" value="UniProtKB-SubCell"/>
</dbReference>
<feature type="domain" description="ABC-2 type transporter transmembrane" evidence="6">
    <location>
        <begin position="26"/>
        <end position="363"/>
    </location>
</feature>
<feature type="transmembrane region" description="Helical" evidence="5">
    <location>
        <begin position="294"/>
        <end position="311"/>
    </location>
</feature>
<dbReference type="EMBL" id="QXJM01000040">
    <property type="protein sequence ID" value="RIE01173.1"/>
    <property type="molecule type" value="Genomic_DNA"/>
</dbReference>
<sequence length="382" mass="41977">MIHGIKKFLLAKTTIAAIGVAIIYQFIMIGVVLPGYSAMPKNIEKLPIAIVNEDNEQGNEIVNQLKEKLPLKIVEGYSLIEAENALDKRELYLIIHIPEDFTANLTKQDKQVTINFHINEASQALVSSTVKMIATEMSSTFGAQVQKDMMKGVFAQMQMPEEQANAKAEMVATKFNANVIETNEVRDGMHNRLAPLFLNVANNVSAMMVSLILVKSLNRLRPLIGKWQSFIGLIIAVVIVAVLAPLGGLGIFFSIENYGADTFFTMWAAHSLIVLASTLIFLISTMLFGEIGMLINMGFVFTQIVSGTGILPREMLYNIFDVVRVVSPMYYAVQADFTTLFGGSQLAPYLLGLVLLAAGGLFITACIHACIPEDREPRPSII</sequence>
<feature type="transmembrane region" description="Helical" evidence="5">
    <location>
        <begin position="267"/>
        <end position="287"/>
    </location>
</feature>
<keyword evidence="3 5" id="KW-1133">Transmembrane helix</keyword>
<accession>A0A398CEN6</accession>
<evidence type="ECO:0000259" key="6">
    <source>
        <dbReference type="Pfam" id="PF12698"/>
    </source>
</evidence>